<feature type="transmembrane region" description="Helical" evidence="2">
    <location>
        <begin position="489"/>
        <end position="510"/>
    </location>
</feature>
<evidence type="ECO:0000256" key="2">
    <source>
        <dbReference type="SAM" id="Phobius"/>
    </source>
</evidence>
<keyword evidence="2" id="KW-0472">Membrane</keyword>
<feature type="transmembrane region" description="Helical" evidence="2">
    <location>
        <begin position="351"/>
        <end position="373"/>
    </location>
</feature>
<keyword evidence="2" id="KW-0812">Transmembrane</keyword>
<dbReference type="AlphaFoldDB" id="A0AAV9I7W9"/>
<gene>
    <name evidence="3" type="ORF">GAYE_PCTG30G0675</name>
</gene>
<feature type="transmembrane region" description="Helical" evidence="2">
    <location>
        <begin position="453"/>
        <end position="477"/>
    </location>
</feature>
<feature type="transmembrane region" description="Helical" evidence="2">
    <location>
        <begin position="522"/>
        <end position="548"/>
    </location>
</feature>
<dbReference type="EMBL" id="JANCYU010000008">
    <property type="protein sequence ID" value="KAK4522785.1"/>
    <property type="molecule type" value="Genomic_DNA"/>
</dbReference>
<reference evidence="3 4" key="1">
    <citation type="submission" date="2022-07" db="EMBL/GenBank/DDBJ databases">
        <title>Genome-wide signatures of adaptation to extreme environments.</title>
        <authorList>
            <person name="Cho C.H."/>
            <person name="Yoon H.S."/>
        </authorList>
    </citation>
    <scope>NUCLEOTIDE SEQUENCE [LARGE SCALE GENOMIC DNA]</scope>
    <source>
        <strain evidence="3 4">108.79 E11</strain>
    </source>
</reference>
<name>A0AAV9I7W9_9RHOD</name>
<feature type="transmembrane region" description="Helical" evidence="2">
    <location>
        <begin position="318"/>
        <end position="339"/>
    </location>
</feature>
<evidence type="ECO:0000313" key="4">
    <source>
        <dbReference type="Proteomes" id="UP001300502"/>
    </source>
</evidence>
<dbReference type="Proteomes" id="UP001300502">
    <property type="component" value="Unassembled WGS sequence"/>
</dbReference>
<protein>
    <submittedName>
        <fullName evidence="3">Uncharacterized protein</fullName>
    </submittedName>
</protein>
<sequence length="568" mass="64525">MLSAIHRGIFGSPETSRPSLHNIHYRRPQEAALEPGAVRASSEFRLAFRELVQEFAEIASREAARVRRSVASVHETIRRSISSRRGSIFTASSSPGYELLEHGDELESVLANKDSVELGETLDIYRLDVIVDNKDLVALDPRKPYLLERVSWLQSVRHVYFHIPGLHALQSNFAGSSSNGYVSTKEDTSEADDDNVDEPSTPLQSSYQTGAFVIIHDIKGVAGYVTYLSFSVNGQLNEWRSNMFRKRIFSVDLNALRQRAQSLPPVRRRSTHFLKTSDHEVGRMNSERTLSYASSRPSQNMRHRRRLFRPWYYKLKSFPMWVGIMFLVGSIIFTTGSALSYVPSVANSYVLYQSLIGWPFFVGSIFYTVGAYIRILEVLNAPPVHPMITDEDSVRLSVDILEHRKLRFFGWEPWRWDFLGALIQQIGACLYNINCFVGNGNKAFVLSFYETQFVLWLPDTLGSVCFVVSSYFFIVEYGHRWWTWDPKSLLYWTVLCNFMGAIGFLLNGAFGFGEYAFPSNSLYVYIAADLPLLIGCICFSLGGLFLILEQSLPSHLDILASLGQMFAE</sequence>
<feature type="region of interest" description="Disordered" evidence="1">
    <location>
        <begin position="179"/>
        <end position="203"/>
    </location>
</feature>
<evidence type="ECO:0000256" key="1">
    <source>
        <dbReference type="SAM" id="MobiDB-lite"/>
    </source>
</evidence>
<organism evidence="3 4">
    <name type="scientific">Galdieria yellowstonensis</name>
    <dbReference type="NCBI Taxonomy" id="3028027"/>
    <lineage>
        <taxon>Eukaryota</taxon>
        <taxon>Rhodophyta</taxon>
        <taxon>Bangiophyceae</taxon>
        <taxon>Galdieriales</taxon>
        <taxon>Galdieriaceae</taxon>
        <taxon>Galdieria</taxon>
    </lineage>
</organism>
<evidence type="ECO:0000313" key="3">
    <source>
        <dbReference type="EMBL" id="KAK4522785.1"/>
    </source>
</evidence>
<proteinExistence type="predicted"/>
<feature type="transmembrane region" description="Helical" evidence="2">
    <location>
        <begin position="414"/>
        <end position="433"/>
    </location>
</feature>
<accession>A0AAV9I7W9</accession>
<keyword evidence="2" id="KW-1133">Transmembrane helix</keyword>
<keyword evidence="4" id="KW-1185">Reference proteome</keyword>
<comment type="caution">
    <text evidence="3">The sequence shown here is derived from an EMBL/GenBank/DDBJ whole genome shotgun (WGS) entry which is preliminary data.</text>
</comment>